<dbReference type="GO" id="GO:0031416">
    <property type="term" value="C:NatB complex"/>
    <property type="evidence" value="ECO:0007669"/>
    <property type="project" value="TreeGrafter"/>
</dbReference>
<dbReference type="PROSITE" id="PS51186">
    <property type="entry name" value="GNAT"/>
    <property type="match status" value="1"/>
</dbReference>
<protein>
    <submittedName>
        <fullName evidence="4">N-terminal acetyltransferase B complex catalytic subunit naa20</fullName>
    </submittedName>
</protein>
<dbReference type="CDD" id="cd04301">
    <property type="entry name" value="NAT_SF"/>
    <property type="match status" value="1"/>
</dbReference>
<dbReference type="Pfam" id="PF00583">
    <property type="entry name" value="Acetyltransf_1"/>
    <property type="match status" value="1"/>
</dbReference>
<comment type="caution">
    <text evidence="4">The sequence shown here is derived from an EMBL/GenBank/DDBJ whole genome shotgun (WGS) entry which is preliminary data.</text>
</comment>
<dbReference type="SUPFAM" id="SSF55729">
    <property type="entry name" value="Acyl-CoA N-acyltransferases (Nat)"/>
    <property type="match status" value="1"/>
</dbReference>
<dbReference type="FunFam" id="3.40.630.30:FF:000058">
    <property type="entry name" value="N-acetyltransferase (Nat5)"/>
    <property type="match status" value="1"/>
</dbReference>
<name>A0A0L0N3W2_TOLOC</name>
<dbReference type="InterPro" id="IPR016181">
    <property type="entry name" value="Acyl_CoA_acyltransferase"/>
</dbReference>
<feature type="non-terminal residue" evidence="4">
    <location>
        <position position="1"/>
    </location>
</feature>
<evidence type="ECO:0000313" key="5">
    <source>
        <dbReference type="Proteomes" id="UP000036947"/>
    </source>
</evidence>
<keyword evidence="1 4" id="KW-0808">Transferase</keyword>
<dbReference type="EMBL" id="LFRF01000025">
    <property type="protein sequence ID" value="KND88500.1"/>
    <property type="molecule type" value="Genomic_DNA"/>
</dbReference>
<dbReference type="PANTHER" id="PTHR45910:SF1">
    <property type="entry name" value="N-ALPHA-ACETYLTRANSFERASE 20"/>
    <property type="match status" value="1"/>
</dbReference>
<reference evidence="4 5" key="1">
    <citation type="journal article" date="2015" name="BMC Genomics">
        <title>The genome of the truffle-parasite Tolypocladium ophioglossoides and the evolution of antifungal peptaibiotics.</title>
        <authorList>
            <person name="Quandt C.A."/>
            <person name="Bushley K.E."/>
            <person name="Spatafora J.W."/>
        </authorList>
    </citation>
    <scope>NUCLEOTIDE SEQUENCE [LARGE SCALE GENOMIC DNA]</scope>
    <source>
        <strain evidence="4 5">CBS 100239</strain>
    </source>
</reference>
<evidence type="ECO:0000313" key="4">
    <source>
        <dbReference type="EMBL" id="KND88500.1"/>
    </source>
</evidence>
<dbReference type="PANTHER" id="PTHR45910">
    <property type="entry name" value="N-ALPHA-ACETYLTRANSFERASE 20"/>
    <property type="match status" value="1"/>
</dbReference>
<feature type="domain" description="N-acetyltransferase" evidence="3">
    <location>
        <begin position="56"/>
        <end position="221"/>
    </location>
</feature>
<evidence type="ECO:0000256" key="2">
    <source>
        <dbReference type="ARBA" id="ARBA00023315"/>
    </source>
</evidence>
<sequence>LPHSGGPAVSQLLVCDKPPTTFPPAPPPPFLVPLRLQPPLPRGQPATAAPRPAIMASFRRFRPDDVNKFSKCNLDPLTETYELGFYLQYYAKWPSLFQVCEDMDGNIVGYIMGKVESSPDAYKYSEHYLPWHAHITALTVAPEARRLGIGKILTDQLEAAADANDTWFVDLFVRRSNHRAIAFYKSLGYSVFRVVNDYYGDHATDPGQGSEDAFDMRKAMRRDKYHLHIRDDGEKHEVDPEDVW</sequence>
<dbReference type="AlphaFoldDB" id="A0A0L0N3W2"/>
<dbReference type="Gene3D" id="3.40.630.30">
    <property type="match status" value="1"/>
</dbReference>
<evidence type="ECO:0000259" key="3">
    <source>
        <dbReference type="PROSITE" id="PS51186"/>
    </source>
</evidence>
<organism evidence="4 5">
    <name type="scientific">Tolypocladium ophioglossoides (strain CBS 100239)</name>
    <name type="common">Snaketongue truffleclub</name>
    <name type="synonym">Elaphocordyceps ophioglossoides</name>
    <dbReference type="NCBI Taxonomy" id="1163406"/>
    <lineage>
        <taxon>Eukaryota</taxon>
        <taxon>Fungi</taxon>
        <taxon>Dikarya</taxon>
        <taxon>Ascomycota</taxon>
        <taxon>Pezizomycotina</taxon>
        <taxon>Sordariomycetes</taxon>
        <taxon>Hypocreomycetidae</taxon>
        <taxon>Hypocreales</taxon>
        <taxon>Ophiocordycipitaceae</taxon>
        <taxon>Tolypocladium</taxon>
    </lineage>
</organism>
<dbReference type="Proteomes" id="UP000036947">
    <property type="component" value="Unassembled WGS sequence"/>
</dbReference>
<dbReference type="InterPro" id="IPR051646">
    <property type="entry name" value="NatB_acetyltransferase_subunit"/>
</dbReference>
<keyword evidence="2" id="KW-0012">Acyltransferase</keyword>
<accession>A0A0L0N3W2</accession>
<dbReference type="OrthoDB" id="10264728at2759"/>
<proteinExistence type="predicted"/>
<dbReference type="InterPro" id="IPR000182">
    <property type="entry name" value="GNAT_dom"/>
</dbReference>
<keyword evidence="5" id="KW-1185">Reference proteome</keyword>
<dbReference type="STRING" id="1163406.A0A0L0N3W2"/>
<dbReference type="GO" id="GO:0004596">
    <property type="term" value="F:protein-N-terminal amino-acid acetyltransferase activity"/>
    <property type="evidence" value="ECO:0007669"/>
    <property type="project" value="TreeGrafter"/>
</dbReference>
<gene>
    <name evidence="4" type="ORF">TOPH_06801</name>
</gene>
<evidence type="ECO:0000256" key="1">
    <source>
        <dbReference type="ARBA" id="ARBA00022679"/>
    </source>
</evidence>